<dbReference type="SUPFAM" id="SSF50784">
    <property type="entry name" value="Transcription factor IIA (TFIIA), beta-barrel domain"/>
    <property type="match status" value="1"/>
</dbReference>
<comment type="subcellular location">
    <subcellularLocation>
        <location evidence="1">Nucleus</location>
    </subcellularLocation>
</comment>
<evidence type="ECO:0000313" key="7">
    <source>
        <dbReference type="Proteomes" id="UP000193685"/>
    </source>
</evidence>
<feature type="compositionally biased region" description="Low complexity" evidence="5">
    <location>
        <begin position="123"/>
        <end position="132"/>
    </location>
</feature>
<feature type="region of interest" description="Disordered" evidence="5">
    <location>
        <begin position="123"/>
        <end position="217"/>
    </location>
</feature>
<feature type="compositionally biased region" description="Acidic residues" evidence="5">
    <location>
        <begin position="189"/>
        <end position="206"/>
    </location>
</feature>
<dbReference type="STRING" id="56484.A0A1Y2FBN0"/>
<dbReference type="CDD" id="cd07976">
    <property type="entry name" value="TFIIA_alpha_beta_like"/>
    <property type="match status" value="1"/>
</dbReference>
<comment type="caution">
    <text evidence="6">The sequence shown here is derived from an EMBL/GenBank/DDBJ whole genome shotgun (WGS) entry which is preliminary data.</text>
</comment>
<comment type="similarity">
    <text evidence="2">Belongs to the TFIIA subunit 1 family.</text>
</comment>
<dbReference type="Gene3D" id="2.30.18.10">
    <property type="entry name" value="Transcription factor IIA (TFIIA), beta-barrel domain"/>
    <property type="match status" value="1"/>
</dbReference>
<dbReference type="Pfam" id="PF03153">
    <property type="entry name" value="TFIIA"/>
    <property type="match status" value="2"/>
</dbReference>
<keyword evidence="4" id="KW-0539">Nucleus</keyword>
<gene>
    <name evidence="6" type="ORF">BCR37DRAFT_380922</name>
</gene>
<dbReference type="InterPro" id="IPR004855">
    <property type="entry name" value="TFIIA_asu/bsu"/>
</dbReference>
<dbReference type="GO" id="GO:0005672">
    <property type="term" value="C:transcription factor TFIIA complex"/>
    <property type="evidence" value="ECO:0007669"/>
    <property type="project" value="InterPro"/>
</dbReference>
<evidence type="ECO:0000256" key="2">
    <source>
        <dbReference type="ARBA" id="ARBA00010059"/>
    </source>
</evidence>
<dbReference type="GO" id="GO:0006367">
    <property type="term" value="P:transcription initiation at RNA polymerase II promoter"/>
    <property type="evidence" value="ECO:0007669"/>
    <property type="project" value="InterPro"/>
</dbReference>
<dbReference type="PANTHER" id="PTHR12694:SF8">
    <property type="entry name" value="TRANSCRIPTION INITIATION FACTOR IIA SUBUNIT 1"/>
    <property type="match status" value="1"/>
</dbReference>
<evidence type="ECO:0000256" key="4">
    <source>
        <dbReference type="ARBA" id="ARBA00023242"/>
    </source>
</evidence>
<dbReference type="EMBL" id="MCFI01000012">
    <property type="protein sequence ID" value="ORY81027.1"/>
    <property type="molecule type" value="Genomic_DNA"/>
</dbReference>
<proteinExistence type="inferred from homology"/>
<dbReference type="GeneID" id="63786181"/>
<dbReference type="AlphaFoldDB" id="A0A1Y2FBN0"/>
<organism evidence="6 7">
    <name type="scientific">Protomyces lactucae-debilis</name>
    <dbReference type="NCBI Taxonomy" id="2754530"/>
    <lineage>
        <taxon>Eukaryota</taxon>
        <taxon>Fungi</taxon>
        <taxon>Dikarya</taxon>
        <taxon>Ascomycota</taxon>
        <taxon>Taphrinomycotina</taxon>
        <taxon>Taphrinomycetes</taxon>
        <taxon>Taphrinales</taxon>
        <taxon>Protomycetaceae</taxon>
        <taxon>Protomyces</taxon>
    </lineage>
</organism>
<evidence type="ECO:0000256" key="5">
    <source>
        <dbReference type="SAM" id="MobiDB-lite"/>
    </source>
</evidence>
<dbReference type="OMA" id="QKCTGEA"/>
<dbReference type="OrthoDB" id="6275927at2759"/>
<dbReference type="RefSeq" id="XP_040724672.1">
    <property type="nucleotide sequence ID" value="XM_040869582.1"/>
</dbReference>
<keyword evidence="3" id="KW-0804">Transcription</keyword>
<evidence type="ECO:0000313" key="6">
    <source>
        <dbReference type="EMBL" id="ORY81027.1"/>
    </source>
</evidence>
<evidence type="ECO:0000256" key="1">
    <source>
        <dbReference type="ARBA" id="ARBA00004123"/>
    </source>
</evidence>
<name>A0A1Y2FBN0_PROLT</name>
<sequence length="264" mass="28775">MSNAVVGELYGAIINEVTETARNDFQEEGYDESTLQEFRALWMAKVAGSGTASFPWVPKQQAPAPLHDTMQRANGALGHEAPGPITGNPLAAIRAAQQIQQLAVRNGDIEQSQADNAIGMLMQQAQAHQARQNHTIGEDSGKAFPGNVKEEDKELVLDTSPKKRALSEAGESVSQQSIRPKKTRRADIDLDDEAINSDLDDSDDDALNSGNEAEGDEGDMQTVLCLYDKVARTKNKWKCVLKDGLVSLNGRDYAFSKANGEFEW</sequence>
<dbReference type="SUPFAM" id="SSF47396">
    <property type="entry name" value="Transcription factor IIA (TFIIA), alpha-helical domain"/>
    <property type="match status" value="1"/>
</dbReference>
<accession>A0A1Y2FBN0</accession>
<reference evidence="6 7" key="1">
    <citation type="submission" date="2016-07" db="EMBL/GenBank/DDBJ databases">
        <title>Pervasive Adenine N6-methylation of Active Genes in Fungi.</title>
        <authorList>
            <consortium name="DOE Joint Genome Institute"/>
            <person name="Mondo S.J."/>
            <person name="Dannebaum R.O."/>
            <person name="Kuo R.C."/>
            <person name="Labutti K."/>
            <person name="Haridas S."/>
            <person name="Kuo A."/>
            <person name="Salamov A."/>
            <person name="Ahrendt S.R."/>
            <person name="Lipzen A."/>
            <person name="Sullivan W."/>
            <person name="Andreopoulos W.B."/>
            <person name="Clum A."/>
            <person name="Lindquist E."/>
            <person name="Daum C."/>
            <person name="Ramamoorthy G.K."/>
            <person name="Gryganskyi A."/>
            <person name="Culley D."/>
            <person name="Magnuson J.K."/>
            <person name="James T.Y."/>
            <person name="O'Malley M.A."/>
            <person name="Stajich J.E."/>
            <person name="Spatafora J.W."/>
            <person name="Visel A."/>
            <person name="Grigoriev I.V."/>
        </authorList>
    </citation>
    <scope>NUCLEOTIDE SEQUENCE [LARGE SCALE GENOMIC DNA]</scope>
    <source>
        <strain evidence="6 7">12-1054</strain>
    </source>
</reference>
<dbReference type="Gene3D" id="1.10.287.100">
    <property type="match status" value="1"/>
</dbReference>
<dbReference type="Proteomes" id="UP000193685">
    <property type="component" value="Unassembled WGS sequence"/>
</dbReference>
<dbReference type="InterPro" id="IPR009088">
    <property type="entry name" value="TFIIA_b-brl"/>
</dbReference>
<protein>
    <submittedName>
        <fullName evidence="6">Transcription factor IIA, alpha/beta subunit</fullName>
    </submittedName>
</protein>
<dbReference type="PANTHER" id="PTHR12694">
    <property type="entry name" value="TRANSCRIPTION INITIATION FACTOR IIA SUBUNIT 1"/>
    <property type="match status" value="1"/>
</dbReference>
<dbReference type="SMART" id="SM01371">
    <property type="entry name" value="TFIIA"/>
    <property type="match status" value="1"/>
</dbReference>
<evidence type="ECO:0000256" key="3">
    <source>
        <dbReference type="ARBA" id="ARBA00023163"/>
    </source>
</evidence>
<keyword evidence="7" id="KW-1185">Reference proteome</keyword>